<dbReference type="AlphaFoldDB" id="A0A1B0APH2"/>
<dbReference type="Proteomes" id="UP000092460">
    <property type="component" value="Unassembled WGS sequence"/>
</dbReference>
<reference evidence="2" key="1">
    <citation type="submission" date="2015-01" db="EMBL/GenBank/DDBJ databases">
        <authorList>
            <person name="Aksoy S."/>
            <person name="Warren W."/>
            <person name="Wilson R.K."/>
        </authorList>
    </citation>
    <scope>NUCLEOTIDE SEQUENCE [LARGE SCALE GENOMIC DNA]</scope>
    <source>
        <strain evidence="2">IAEA</strain>
    </source>
</reference>
<dbReference type="EMBL" id="JXJN01001400">
    <property type="status" value="NOT_ANNOTATED_CDS"/>
    <property type="molecule type" value="Genomic_DNA"/>
</dbReference>
<proteinExistence type="predicted"/>
<name>A0A1B0APH2_9MUSC</name>
<evidence type="ECO:0000313" key="2">
    <source>
        <dbReference type="Proteomes" id="UP000092460"/>
    </source>
</evidence>
<evidence type="ECO:0000313" key="1">
    <source>
        <dbReference type="EnsemblMetazoa" id="GPPI003893-PA"/>
    </source>
</evidence>
<accession>A0A1B0APH2</accession>
<organism evidence="1 2">
    <name type="scientific">Glossina palpalis gambiensis</name>
    <dbReference type="NCBI Taxonomy" id="67801"/>
    <lineage>
        <taxon>Eukaryota</taxon>
        <taxon>Metazoa</taxon>
        <taxon>Ecdysozoa</taxon>
        <taxon>Arthropoda</taxon>
        <taxon>Hexapoda</taxon>
        <taxon>Insecta</taxon>
        <taxon>Pterygota</taxon>
        <taxon>Neoptera</taxon>
        <taxon>Endopterygota</taxon>
        <taxon>Diptera</taxon>
        <taxon>Brachycera</taxon>
        <taxon>Muscomorpha</taxon>
        <taxon>Hippoboscoidea</taxon>
        <taxon>Glossinidae</taxon>
        <taxon>Glossina</taxon>
    </lineage>
</organism>
<reference evidence="1" key="2">
    <citation type="submission" date="2020-05" db="UniProtKB">
        <authorList>
            <consortium name="EnsemblMetazoa"/>
        </authorList>
    </citation>
    <scope>IDENTIFICATION</scope>
    <source>
        <strain evidence="1">IAEA</strain>
    </source>
</reference>
<dbReference type="EnsemblMetazoa" id="GPPI003893-RA">
    <property type="protein sequence ID" value="GPPI003893-PA"/>
    <property type="gene ID" value="GPPI003893"/>
</dbReference>
<dbReference type="EMBL" id="JXJN01001399">
    <property type="status" value="NOT_ANNOTATED_CDS"/>
    <property type="molecule type" value="Genomic_DNA"/>
</dbReference>
<sequence length="84" mass="10124">MIEIQRFLNVNFSLKSHFNLNETISSFAFCHIIKRENQEIVFNKFYNPFDDKDKQKICTRSKSNFKHMSSEVPFFPKCFDNIFC</sequence>
<keyword evidence="2" id="KW-1185">Reference proteome</keyword>
<dbReference type="VEuPathDB" id="VectorBase:GPPI003893"/>
<protein>
    <submittedName>
        <fullName evidence="1">Uncharacterized protein</fullName>
    </submittedName>
</protein>